<protein>
    <submittedName>
        <fullName evidence="1">CYCL protein</fullName>
    </submittedName>
</protein>
<dbReference type="OrthoDB" id="4882at2759"/>
<gene>
    <name evidence="1" type="primary">CYCL</name>
    <name evidence="1" type="ORF">SNAT2548_LOCUS18419</name>
</gene>
<organism evidence="1 2">
    <name type="scientific">Symbiodinium natans</name>
    <dbReference type="NCBI Taxonomy" id="878477"/>
    <lineage>
        <taxon>Eukaryota</taxon>
        <taxon>Sar</taxon>
        <taxon>Alveolata</taxon>
        <taxon>Dinophyceae</taxon>
        <taxon>Suessiales</taxon>
        <taxon>Symbiodiniaceae</taxon>
        <taxon>Symbiodinium</taxon>
    </lineage>
</organism>
<keyword evidence="2" id="KW-1185">Reference proteome</keyword>
<accession>A0A812PG91</accession>
<evidence type="ECO:0000313" key="1">
    <source>
        <dbReference type="EMBL" id="CAE7350164.1"/>
    </source>
</evidence>
<comment type="caution">
    <text evidence="1">The sequence shown here is derived from an EMBL/GenBank/DDBJ whole genome shotgun (WGS) entry which is preliminary data.</text>
</comment>
<reference evidence="1" key="1">
    <citation type="submission" date="2021-02" db="EMBL/GenBank/DDBJ databases">
        <authorList>
            <person name="Dougan E. K."/>
            <person name="Rhodes N."/>
            <person name="Thang M."/>
            <person name="Chan C."/>
        </authorList>
    </citation>
    <scope>NUCLEOTIDE SEQUENCE</scope>
</reference>
<dbReference type="EMBL" id="CAJNDS010002145">
    <property type="protein sequence ID" value="CAE7350164.1"/>
    <property type="molecule type" value="Genomic_DNA"/>
</dbReference>
<proteinExistence type="predicted"/>
<evidence type="ECO:0000313" key="2">
    <source>
        <dbReference type="Proteomes" id="UP000604046"/>
    </source>
</evidence>
<dbReference type="Proteomes" id="UP000604046">
    <property type="component" value="Unassembled WGS sequence"/>
</dbReference>
<sequence length="279" mass="31712">MVSISDYEVVEATLLSGQRRTQLLGAQPLTNLPYVDREIFHLELSNLEVNSLHEKVAACFKHYMFCEGFSERMKSEKAARLWTQLAEDYKTMPHGPGDHFFKVNDSGLHGFFIRYFFYVMVGLDPEDPEVMKTLLPVMKGDVPIAFEYLVPFANLGILNGAIKQIDDRIYSSPALSDFTEGEERYGKMSKLELARLTTCIFRMAAITGTFQLAKSITGGLKLPPYKDMDKIDIPALWDKLDLKDDVALRNFCYEAARLHPPVSSVHHVATVTRRPFHLL</sequence>
<name>A0A812PG91_9DINO</name>
<dbReference type="AlphaFoldDB" id="A0A812PG91"/>